<keyword evidence="2" id="KW-1185">Reference proteome</keyword>
<organism evidence="1 2">
    <name type="scientific">Corynebacterium curieae</name>
    <dbReference type="NCBI Taxonomy" id="2913500"/>
    <lineage>
        <taxon>Bacteria</taxon>
        <taxon>Bacillati</taxon>
        <taxon>Actinomycetota</taxon>
        <taxon>Actinomycetes</taxon>
        <taxon>Mycobacteriales</taxon>
        <taxon>Corynebacteriaceae</taxon>
        <taxon>Corynebacterium</taxon>
    </lineage>
</organism>
<name>A0ABU3W9F4_9CORY</name>
<dbReference type="EMBL" id="JAVBID010000010">
    <property type="protein sequence ID" value="MDV2424530.1"/>
    <property type="molecule type" value="Genomic_DNA"/>
</dbReference>
<sequence>MPQAHLNDSDFYIQVEANAPFGLFNIVVARDPQDGEPVIRLQPTFGDWWGAVDFSNREIHQFITKLSDAEKIAQELTPINLYPVGIPAEKRGDHA</sequence>
<proteinExistence type="predicted"/>
<protein>
    <submittedName>
        <fullName evidence="1">Uncharacterized protein</fullName>
    </submittedName>
</protein>
<accession>A0ABU3W9F4</accession>
<dbReference type="Proteomes" id="UP001185631">
    <property type="component" value="Unassembled WGS sequence"/>
</dbReference>
<reference evidence="1 2" key="1">
    <citation type="submission" date="2023-08" db="EMBL/GenBank/DDBJ databases">
        <title>Genomic characterization of the C. tuberculostearicum species complex, a ubiquitous member of the human skin microbiome.</title>
        <authorList>
            <person name="Ahmed N."/>
            <person name="Deming C."/>
            <person name="Conlan S."/>
            <person name="Segre J."/>
        </authorList>
    </citation>
    <scope>NUCLEOTIDE SEQUENCE [LARGE SCALE GENOMIC DNA]</scope>
    <source>
        <strain evidence="1 2">CTNIH19</strain>
    </source>
</reference>
<evidence type="ECO:0000313" key="2">
    <source>
        <dbReference type="Proteomes" id="UP001185631"/>
    </source>
</evidence>
<comment type="caution">
    <text evidence="1">The sequence shown here is derived from an EMBL/GenBank/DDBJ whole genome shotgun (WGS) entry which is preliminary data.</text>
</comment>
<evidence type="ECO:0000313" key="1">
    <source>
        <dbReference type="EMBL" id="MDV2424530.1"/>
    </source>
</evidence>
<dbReference type="RefSeq" id="WP_316987113.1">
    <property type="nucleotide sequence ID" value="NZ_JAVBID010000010.1"/>
</dbReference>
<gene>
    <name evidence="1" type="ORF">RAE13_08935</name>
</gene>